<name>A0ABQ7YNP2_BRANA</name>
<organism evidence="7 8">
    <name type="scientific">Brassica napus</name>
    <name type="common">Rape</name>
    <dbReference type="NCBI Taxonomy" id="3708"/>
    <lineage>
        <taxon>Eukaryota</taxon>
        <taxon>Viridiplantae</taxon>
        <taxon>Streptophyta</taxon>
        <taxon>Embryophyta</taxon>
        <taxon>Tracheophyta</taxon>
        <taxon>Spermatophyta</taxon>
        <taxon>Magnoliopsida</taxon>
        <taxon>eudicotyledons</taxon>
        <taxon>Gunneridae</taxon>
        <taxon>Pentapetalae</taxon>
        <taxon>rosids</taxon>
        <taxon>malvids</taxon>
        <taxon>Brassicales</taxon>
        <taxon>Brassicaceae</taxon>
        <taxon>Brassiceae</taxon>
        <taxon>Brassica</taxon>
    </lineage>
</organism>
<feature type="signal peptide" evidence="6">
    <location>
        <begin position="1"/>
        <end position="22"/>
    </location>
</feature>
<keyword evidence="8" id="KW-1185">Reference proteome</keyword>
<keyword evidence="4" id="KW-0964">Secreted</keyword>
<evidence type="ECO:0008006" key="9">
    <source>
        <dbReference type="Google" id="ProtNLM"/>
    </source>
</evidence>
<reference evidence="7 8" key="1">
    <citation type="submission" date="2021-05" db="EMBL/GenBank/DDBJ databases">
        <title>Genome Assembly of Synthetic Allotetraploid Brassica napus Reveals Homoeologous Exchanges between Subgenomes.</title>
        <authorList>
            <person name="Davis J.T."/>
        </authorList>
    </citation>
    <scope>NUCLEOTIDE SEQUENCE [LARGE SCALE GENOMIC DNA]</scope>
    <source>
        <strain evidence="8">cv. Da-Ae</strain>
        <tissue evidence="7">Seedling</tissue>
    </source>
</reference>
<dbReference type="InterPro" id="IPR010264">
    <property type="entry name" value="Self-incomp_S1"/>
</dbReference>
<protein>
    <recommendedName>
        <fullName evidence="9">S-protein homolog</fullName>
    </recommendedName>
</protein>
<evidence type="ECO:0000256" key="4">
    <source>
        <dbReference type="ARBA" id="ARBA00022525"/>
    </source>
</evidence>
<sequence length="218" mass="25850">KKMNNLSIFLCVVFCMISHVYGDIRIANELKFNKYLWISCFSGDDRMEPENTIVFTSAPTFGGPRVSCVSPSDRGTLWDWRARENGIYLKVWEDEFSQGETNMHKAFDWIYYFCMISHVYGSIRISNELKFKKKTLRARYEKYFNTNIFGTTRFMCTLRQGPNYRRTQSFTAFKQVSPRDNGALWDWRARENGIYLKVWAGKHEQGSAYMHKAFDWIY</sequence>
<proteinExistence type="inferred from homology"/>
<dbReference type="Proteomes" id="UP000824890">
    <property type="component" value="Unassembled WGS sequence"/>
</dbReference>
<evidence type="ECO:0000256" key="3">
    <source>
        <dbReference type="ARBA" id="ARBA00022471"/>
    </source>
</evidence>
<dbReference type="Pfam" id="PF05938">
    <property type="entry name" value="Self-incomp_S1"/>
    <property type="match status" value="1"/>
</dbReference>
<evidence type="ECO:0000313" key="7">
    <source>
        <dbReference type="EMBL" id="KAH0869737.1"/>
    </source>
</evidence>
<comment type="subcellular location">
    <subcellularLocation>
        <location evidence="1">Secreted</location>
    </subcellularLocation>
</comment>
<dbReference type="EMBL" id="JAGKQM010000017">
    <property type="protein sequence ID" value="KAH0869737.1"/>
    <property type="molecule type" value="Genomic_DNA"/>
</dbReference>
<feature type="chain" id="PRO_5045631571" description="S-protein homolog" evidence="6">
    <location>
        <begin position="23"/>
        <end position="218"/>
    </location>
</feature>
<evidence type="ECO:0000313" key="8">
    <source>
        <dbReference type="Proteomes" id="UP000824890"/>
    </source>
</evidence>
<comment type="caution">
    <text evidence="7">The sequence shown here is derived from an EMBL/GenBank/DDBJ whole genome shotgun (WGS) entry which is preliminary data.</text>
</comment>
<keyword evidence="5 6" id="KW-0732">Signal</keyword>
<feature type="non-terminal residue" evidence="7">
    <location>
        <position position="1"/>
    </location>
</feature>
<evidence type="ECO:0000256" key="2">
    <source>
        <dbReference type="ARBA" id="ARBA00005581"/>
    </source>
</evidence>
<comment type="similarity">
    <text evidence="2">Belongs to the plant self-incompatibility (S1) protein family.</text>
</comment>
<accession>A0ABQ7YNP2</accession>
<gene>
    <name evidence="7" type="ORF">HID58_076759</name>
</gene>
<evidence type="ECO:0000256" key="5">
    <source>
        <dbReference type="ARBA" id="ARBA00022729"/>
    </source>
</evidence>
<evidence type="ECO:0000256" key="1">
    <source>
        <dbReference type="ARBA" id="ARBA00004613"/>
    </source>
</evidence>
<keyword evidence="3" id="KW-0713">Self-incompatibility</keyword>
<evidence type="ECO:0000256" key="6">
    <source>
        <dbReference type="SAM" id="SignalP"/>
    </source>
</evidence>